<dbReference type="Pfam" id="PF20441">
    <property type="entry name" value="TerL_nuclease"/>
    <property type="match status" value="1"/>
</dbReference>
<dbReference type="InterPro" id="IPR005021">
    <property type="entry name" value="Terminase_largesu-like"/>
</dbReference>
<protein>
    <submittedName>
        <fullName evidence="3">Terminase</fullName>
    </submittedName>
</protein>
<reference evidence="3 4" key="1">
    <citation type="journal article" date="2009" name="Int. J. Syst. Evol. Microbiol.">
        <title>Transfer of Teichococcus ludipueritiae and Muricoccus roseus to the genus Roseomonas, as Roseomonas ludipueritiae comb. nov. and Roseomonas rosea comb. nov., respectively, and emended description of the genus Roseomonas.</title>
        <authorList>
            <person name="Sanchez-Porro C."/>
            <person name="Gallego V."/>
            <person name="Busse H.J."/>
            <person name="Kampfer P."/>
            <person name="Ventosa A."/>
        </authorList>
    </citation>
    <scope>NUCLEOTIDE SEQUENCE [LARGE SCALE GENOMIC DNA]</scope>
    <source>
        <strain evidence="3 4">DSM 14915</strain>
    </source>
</reference>
<dbReference type="RefSeq" id="WP_187777918.1">
    <property type="nucleotide sequence ID" value="NZ_JACTUZ010000019.1"/>
</dbReference>
<dbReference type="Proteomes" id="UP000603940">
    <property type="component" value="Unassembled WGS sequence"/>
</dbReference>
<sequence length="600" mass="65310">MSRRQTATSSERAADPTTAWAQDAVSGKIIAGDLVRHAAERHLRDLKDGPARGLHWSPEQAAHAIGFFPAVLSVTAGAKAGQPFHLLPWHLFTVGCLFGWRRADGSRRFRTAWLETGKGQAKSPLMAGVGLYLMGFSGIKRAEVYAIAGSKGQANVLFQDGVAMCRAPIPGEEDGDTLEGRGLVLIRGTGNMAWRIEHPETGSLFQALADGDSVSGPRPTAVLADEIHEFKSSEAIELWSAAITKMPGDPLMMLGTNTPAADQMVGTEYSELYQNVVKGTFKDDTSFVFIARVDKDDDPFEDETCWPKSLPALGITYPADNVRNEVAKARGLASKALSVKRLFFGIPVGSSEYWIDEDLWDSALGDVDDAEMLGMPCWLGLDPSQRNDLTALGKVWRGASGHLYARIDYWKPKDGLADAEAKDKAPYPQWVEEKLLNAVPGRTISMSFVAAEVERMTVRHNVEAMAFDLAHFNGFRDAASEAGFATWEYQGPKEPEGSGLKMIRHAQGQRGLHSEKQLWMPRSVQALEDLILSGGITIHDSAITRWCSGNATLISDGQGNRFFDKKRSRGRIDGMTALAMAIGAATSTAPAPARSFWQDA</sequence>
<dbReference type="Gene3D" id="3.40.50.300">
    <property type="entry name" value="P-loop containing nucleotide triphosphate hydrolases"/>
    <property type="match status" value="1"/>
</dbReference>
<dbReference type="EMBL" id="JACTUZ010000019">
    <property type="protein sequence ID" value="MBC9176774.1"/>
    <property type="molecule type" value="Genomic_DNA"/>
</dbReference>
<accession>A0ABR7R528</accession>
<dbReference type="PANTHER" id="PTHR41287">
    <property type="match status" value="1"/>
</dbReference>
<feature type="domain" description="Terminase large subunit-like ATPase" evidence="1">
    <location>
        <begin position="88"/>
        <end position="261"/>
    </location>
</feature>
<dbReference type="PANTHER" id="PTHR41287:SF1">
    <property type="entry name" value="PROTEIN YMFN"/>
    <property type="match status" value="1"/>
</dbReference>
<evidence type="ECO:0000313" key="3">
    <source>
        <dbReference type="EMBL" id="MBC9176774.1"/>
    </source>
</evidence>
<evidence type="ECO:0000259" key="2">
    <source>
        <dbReference type="Pfam" id="PF20441"/>
    </source>
</evidence>
<dbReference type="InterPro" id="IPR046461">
    <property type="entry name" value="TerL_ATPase"/>
</dbReference>
<evidence type="ECO:0000313" key="4">
    <source>
        <dbReference type="Proteomes" id="UP000603940"/>
    </source>
</evidence>
<gene>
    <name evidence="3" type="ORF">IBL25_07430</name>
</gene>
<keyword evidence="4" id="KW-1185">Reference proteome</keyword>
<dbReference type="InterPro" id="IPR027417">
    <property type="entry name" value="P-loop_NTPase"/>
</dbReference>
<feature type="domain" description="Terminase large subunit-like endonuclease" evidence="2">
    <location>
        <begin position="282"/>
        <end position="472"/>
    </location>
</feature>
<organism evidence="3 4">
    <name type="scientific">Pseudoroseomonas ludipueritiae</name>
    <dbReference type="NCBI Taxonomy" id="198093"/>
    <lineage>
        <taxon>Bacteria</taxon>
        <taxon>Pseudomonadati</taxon>
        <taxon>Pseudomonadota</taxon>
        <taxon>Alphaproteobacteria</taxon>
        <taxon>Acetobacterales</taxon>
        <taxon>Acetobacteraceae</taxon>
        <taxon>Pseudoroseomonas</taxon>
    </lineage>
</organism>
<dbReference type="Pfam" id="PF03354">
    <property type="entry name" value="TerL_ATPase"/>
    <property type="match status" value="1"/>
</dbReference>
<evidence type="ECO:0000259" key="1">
    <source>
        <dbReference type="Pfam" id="PF03354"/>
    </source>
</evidence>
<proteinExistence type="predicted"/>
<name>A0ABR7R528_9PROT</name>
<comment type="caution">
    <text evidence="3">The sequence shown here is derived from an EMBL/GenBank/DDBJ whole genome shotgun (WGS) entry which is preliminary data.</text>
</comment>
<dbReference type="InterPro" id="IPR046462">
    <property type="entry name" value="TerL_nuclease"/>
</dbReference>